<sequence>MGSGRHFCFPHNCVGYVQVQSGRIPLLKINKDIEFNIIKWLHLAGDQEGGRRKRLKKREAQQHIADPH</sequence>
<proteinExistence type="predicted"/>
<evidence type="ECO:0000313" key="3">
    <source>
        <dbReference type="Proteomes" id="UP001187315"/>
    </source>
</evidence>
<reference evidence="2" key="1">
    <citation type="submission" date="2023-08" db="EMBL/GenBank/DDBJ databases">
        <title>Pelteobagrus vachellii genome.</title>
        <authorList>
            <person name="Liu H."/>
        </authorList>
    </citation>
    <scope>NUCLEOTIDE SEQUENCE</scope>
    <source>
        <strain evidence="2">PRFRI_2022a</strain>
        <tissue evidence="2">Muscle</tissue>
    </source>
</reference>
<keyword evidence="3" id="KW-1185">Reference proteome</keyword>
<accession>A0AA88NLX6</accession>
<gene>
    <name evidence="2" type="ORF">Q7C36_004189</name>
</gene>
<evidence type="ECO:0000313" key="2">
    <source>
        <dbReference type="EMBL" id="KAK2860023.1"/>
    </source>
</evidence>
<dbReference type="Proteomes" id="UP001187315">
    <property type="component" value="Unassembled WGS sequence"/>
</dbReference>
<feature type="compositionally biased region" description="Basic and acidic residues" evidence="1">
    <location>
        <begin position="58"/>
        <end position="68"/>
    </location>
</feature>
<evidence type="ECO:0000256" key="1">
    <source>
        <dbReference type="SAM" id="MobiDB-lite"/>
    </source>
</evidence>
<dbReference type="EMBL" id="JAVHJS010000004">
    <property type="protein sequence ID" value="KAK2860023.1"/>
    <property type="molecule type" value="Genomic_DNA"/>
</dbReference>
<protein>
    <submittedName>
        <fullName evidence="2">Uncharacterized protein</fullName>
    </submittedName>
</protein>
<comment type="caution">
    <text evidence="2">The sequence shown here is derived from an EMBL/GenBank/DDBJ whole genome shotgun (WGS) entry which is preliminary data.</text>
</comment>
<feature type="region of interest" description="Disordered" evidence="1">
    <location>
        <begin position="48"/>
        <end position="68"/>
    </location>
</feature>
<dbReference type="AlphaFoldDB" id="A0AA88NLX6"/>
<name>A0AA88NLX6_TACVA</name>
<organism evidence="2 3">
    <name type="scientific">Tachysurus vachellii</name>
    <name type="common">Darkbarbel catfish</name>
    <name type="synonym">Pelteobagrus vachellii</name>
    <dbReference type="NCBI Taxonomy" id="175792"/>
    <lineage>
        <taxon>Eukaryota</taxon>
        <taxon>Metazoa</taxon>
        <taxon>Chordata</taxon>
        <taxon>Craniata</taxon>
        <taxon>Vertebrata</taxon>
        <taxon>Euteleostomi</taxon>
        <taxon>Actinopterygii</taxon>
        <taxon>Neopterygii</taxon>
        <taxon>Teleostei</taxon>
        <taxon>Ostariophysi</taxon>
        <taxon>Siluriformes</taxon>
        <taxon>Bagridae</taxon>
        <taxon>Tachysurus</taxon>
    </lineage>
</organism>